<dbReference type="RefSeq" id="WP_109614886.1">
    <property type="nucleotide sequence ID" value="NZ_QGGG01000027.1"/>
</dbReference>
<comment type="caution">
    <text evidence="2">The sequence shown here is derived from an EMBL/GenBank/DDBJ whole genome shotgun (WGS) entry which is preliminary data.</text>
</comment>
<dbReference type="Proteomes" id="UP000245396">
    <property type="component" value="Unassembled WGS sequence"/>
</dbReference>
<dbReference type="AlphaFoldDB" id="A0A316BLX0"/>
<name>A0A316BLX0_PSESE</name>
<sequence length="237" mass="25703">MVAVTRKSDSTRIGVSAAAVKEVVKVLAHHNPHLSKPALTATGKIVAAVSAATARLSIEQQKEIVAHDQELVKAVEVAMSSLAGMSKPERTKIALPDAVEESQGAGMGALLDIEEGRRRLSTLAVPTSIEDWAGPVAGPGEIEKIYRTKRSTLHDWQKRGAVIGLLKGERKHVFPLAQFVDGRPIRGMTEVTKIIRNPRAAWQWLIQRKPSIGGTPLEELKKGHLEKVLDAAERDFG</sequence>
<reference evidence="2 3" key="1">
    <citation type="submission" date="2018-05" db="EMBL/GenBank/DDBJ databases">
        <title>Genomic Encyclopedia of Type Strains, Phase IV (KMG-IV): sequencing the most valuable type-strain genomes for metagenomic binning, comparative biology and taxonomic classification.</title>
        <authorList>
            <person name="Goeker M."/>
        </authorList>
    </citation>
    <scope>NUCLEOTIDE SEQUENCE [LARGE SCALE GENOMIC DNA]</scope>
    <source>
        <strain evidence="2 3">DSM 6986</strain>
    </source>
</reference>
<accession>A0A316BLX0</accession>
<evidence type="ECO:0000259" key="1">
    <source>
        <dbReference type="Pfam" id="PF23125"/>
    </source>
</evidence>
<keyword evidence="3" id="KW-1185">Reference proteome</keyword>
<protein>
    <recommendedName>
        <fullName evidence="1">Antitoxin Xre/MbcA/ParS-like middle domain-containing protein</fullName>
    </recommendedName>
</protein>
<feature type="domain" description="Antitoxin Xre/MbcA/ParS-like middle" evidence="1">
    <location>
        <begin position="136"/>
        <end position="185"/>
    </location>
</feature>
<organism evidence="2 3">
    <name type="scientific">Pseudaminobacter salicylatoxidans</name>
    <dbReference type="NCBI Taxonomy" id="93369"/>
    <lineage>
        <taxon>Bacteria</taxon>
        <taxon>Pseudomonadati</taxon>
        <taxon>Pseudomonadota</taxon>
        <taxon>Alphaproteobacteria</taxon>
        <taxon>Hyphomicrobiales</taxon>
        <taxon>Phyllobacteriaceae</taxon>
        <taxon>Pseudaminobacter</taxon>
    </lineage>
</organism>
<dbReference type="EMBL" id="QGGG01000027">
    <property type="protein sequence ID" value="PWJ73355.1"/>
    <property type="molecule type" value="Genomic_DNA"/>
</dbReference>
<evidence type="ECO:0000313" key="2">
    <source>
        <dbReference type="EMBL" id="PWJ73355.1"/>
    </source>
</evidence>
<evidence type="ECO:0000313" key="3">
    <source>
        <dbReference type="Proteomes" id="UP000245396"/>
    </source>
</evidence>
<gene>
    <name evidence="2" type="ORF">C7441_1271</name>
</gene>
<proteinExistence type="predicted"/>
<dbReference type="InterPro" id="IPR056312">
    <property type="entry name" value="Xre-MbcA-ParS_M"/>
</dbReference>
<dbReference type="OrthoDB" id="7594527at2"/>
<dbReference type="Pfam" id="PF23125">
    <property type="entry name" value="Xre-MbcA-ParS_M"/>
    <property type="match status" value="1"/>
</dbReference>